<reference evidence="1" key="1">
    <citation type="journal article" date="2015" name="Nature">
        <title>Complex archaea that bridge the gap between prokaryotes and eukaryotes.</title>
        <authorList>
            <person name="Spang A."/>
            <person name="Saw J.H."/>
            <person name="Jorgensen S.L."/>
            <person name="Zaremba-Niedzwiedzka K."/>
            <person name="Martijn J."/>
            <person name="Lind A.E."/>
            <person name="van Eijk R."/>
            <person name="Schleper C."/>
            <person name="Guy L."/>
            <person name="Ettema T.J."/>
        </authorList>
    </citation>
    <scope>NUCLEOTIDE SEQUENCE</scope>
</reference>
<proteinExistence type="predicted"/>
<dbReference type="EMBL" id="LAZR01002162">
    <property type="protein sequence ID" value="KKN33645.1"/>
    <property type="molecule type" value="Genomic_DNA"/>
</dbReference>
<comment type="caution">
    <text evidence="1">The sequence shown here is derived from an EMBL/GenBank/DDBJ whole genome shotgun (WGS) entry which is preliminary data.</text>
</comment>
<name>A0A0F9PPD2_9ZZZZ</name>
<sequence>MPDYLQLHKDKVLERADLNKRRDSDNELLTSYKYEMTDSKDKKLEDIIHVTMNRLKVFAAYVEAALNKADEKVNVTSEDEKIDTAEIEDYIKAGFASANLRLVTRGDFALDPYFDQQACRRGEAAARVMFQMVEAKEGVEPYLDADITQWDTRYITYETGSDGLAWGAYETTKSKGMIESSKWALESNFTMSGKSAEVIDLWTPEENIIYVAEKEVFKQTNPWGFVNVCVQKVPIGSMLADKDSLQYQCESILFLVRDLINEYNRCVSLLQTLNIKSVKAALQEATKGEAHTFEEINASGSVTPVETPGAIAQIPYGDAKNSMILALQEIKEALDDGTLARIMLGDLPGEMSAVALIQVEQGQGQVYMPRLGTRGMLKQQIALMFIKQTKDLGTVNLGTPGHRKDYKMSDMEGEYDIEFVYANKSPETDFARLSLGREYKEADMLDELSILTDVMKRDDPEGDQRKLFRQRLRRISPNLQMLDGLMALAKAVEDGDESATVEIDIIEAELNVSLESVLAGNLPQSEEQGGQPVNEPLAVRGSAQKAADLKKTPVDLEV</sequence>
<organism evidence="1">
    <name type="scientific">marine sediment metagenome</name>
    <dbReference type="NCBI Taxonomy" id="412755"/>
    <lineage>
        <taxon>unclassified sequences</taxon>
        <taxon>metagenomes</taxon>
        <taxon>ecological metagenomes</taxon>
    </lineage>
</organism>
<protein>
    <submittedName>
        <fullName evidence="1">Uncharacterized protein</fullName>
    </submittedName>
</protein>
<gene>
    <name evidence="1" type="ORF">LCGC14_0801840</name>
</gene>
<dbReference type="AlphaFoldDB" id="A0A0F9PPD2"/>
<evidence type="ECO:0000313" key="1">
    <source>
        <dbReference type="EMBL" id="KKN33645.1"/>
    </source>
</evidence>
<accession>A0A0F9PPD2</accession>